<dbReference type="AlphaFoldDB" id="K0R9L0"/>
<evidence type="ECO:0000313" key="2">
    <source>
        <dbReference type="EMBL" id="EJK49795.1"/>
    </source>
</evidence>
<evidence type="ECO:0000313" key="3">
    <source>
        <dbReference type="Proteomes" id="UP000266841"/>
    </source>
</evidence>
<dbReference type="Proteomes" id="UP000266841">
    <property type="component" value="Unassembled WGS sequence"/>
</dbReference>
<sequence>MAFVVQSLTGSATTAVSSLAAMSMTPYTAEWLDLSSESSYRQPTRLPRRITPPRSGAVSFSDPSSERLFTFAGYAEVPSSGDGGGSPLDRFVLNDLFEFVPYDEGEEAAPWGWMRVDQETAPGPRLATTASTIGGKAAVMGGW</sequence>
<dbReference type="EMBL" id="AGNL01044428">
    <property type="protein sequence ID" value="EJK49795.1"/>
    <property type="molecule type" value="Genomic_DNA"/>
</dbReference>
<gene>
    <name evidence="2" type="ORF">THAOC_31294</name>
</gene>
<proteinExistence type="predicted"/>
<accession>K0R9L0</accession>
<feature type="region of interest" description="Disordered" evidence="1">
    <location>
        <begin position="43"/>
        <end position="62"/>
    </location>
</feature>
<reference evidence="2 3" key="1">
    <citation type="journal article" date="2012" name="Genome Biol.">
        <title>Genome and low-iron response of an oceanic diatom adapted to chronic iron limitation.</title>
        <authorList>
            <person name="Lommer M."/>
            <person name="Specht M."/>
            <person name="Roy A.S."/>
            <person name="Kraemer L."/>
            <person name="Andreson R."/>
            <person name="Gutowska M.A."/>
            <person name="Wolf J."/>
            <person name="Bergner S.V."/>
            <person name="Schilhabel M.B."/>
            <person name="Klostermeier U.C."/>
            <person name="Beiko R.G."/>
            <person name="Rosenstiel P."/>
            <person name="Hippler M."/>
            <person name="Laroche J."/>
        </authorList>
    </citation>
    <scope>NUCLEOTIDE SEQUENCE [LARGE SCALE GENOMIC DNA]</scope>
    <source>
        <strain evidence="2 3">CCMP1005</strain>
    </source>
</reference>
<comment type="caution">
    <text evidence="2">The sequence shown here is derived from an EMBL/GenBank/DDBJ whole genome shotgun (WGS) entry which is preliminary data.</text>
</comment>
<protein>
    <submittedName>
        <fullName evidence="2">Uncharacterized protein</fullName>
    </submittedName>
</protein>
<keyword evidence="3" id="KW-1185">Reference proteome</keyword>
<name>K0R9L0_THAOC</name>
<evidence type="ECO:0000256" key="1">
    <source>
        <dbReference type="SAM" id="MobiDB-lite"/>
    </source>
</evidence>
<organism evidence="2 3">
    <name type="scientific">Thalassiosira oceanica</name>
    <name type="common">Marine diatom</name>
    <dbReference type="NCBI Taxonomy" id="159749"/>
    <lineage>
        <taxon>Eukaryota</taxon>
        <taxon>Sar</taxon>
        <taxon>Stramenopiles</taxon>
        <taxon>Ochrophyta</taxon>
        <taxon>Bacillariophyta</taxon>
        <taxon>Coscinodiscophyceae</taxon>
        <taxon>Thalassiosirophycidae</taxon>
        <taxon>Thalassiosirales</taxon>
        <taxon>Thalassiosiraceae</taxon>
        <taxon>Thalassiosira</taxon>
    </lineage>
</organism>
<feature type="non-terminal residue" evidence="2">
    <location>
        <position position="143"/>
    </location>
</feature>